<organism evidence="1 2">
    <name type="scientific">Myroides odoratimimus</name>
    <dbReference type="NCBI Taxonomy" id="76832"/>
    <lineage>
        <taxon>Bacteria</taxon>
        <taxon>Pseudomonadati</taxon>
        <taxon>Bacteroidota</taxon>
        <taxon>Flavobacteriia</taxon>
        <taxon>Flavobacteriales</taxon>
        <taxon>Flavobacteriaceae</taxon>
        <taxon>Myroides</taxon>
    </lineage>
</organism>
<name>A0A0S7EJ48_9FLAO</name>
<evidence type="ECO:0000313" key="1">
    <source>
        <dbReference type="EMBL" id="ALU27773.1"/>
    </source>
</evidence>
<accession>A0A0S7EJ48</accession>
<dbReference type="InterPro" id="IPR021533">
    <property type="entry name" value="PepSY-like"/>
</dbReference>
<dbReference type="eggNOG" id="COG3212">
    <property type="taxonomic scope" value="Bacteria"/>
</dbReference>
<sequence>MKSLKTLFAGLFMSVALLASQSTLAKDVIITKSELPQKASSFIDTYFKDKEVSKVEKDTDFLSVSYKVTFTDNVEVEFDKSGEWDEVDGNTTTLPTGFMLAPIVTYVSDHYKGETITKIEKETRKYEVKLSNGVELEFSKDGKFKRIDQ</sequence>
<evidence type="ECO:0000313" key="2">
    <source>
        <dbReference type="Proteomes" id="UP000069030"/>
    </source>
</evidence>
<dbReference type="Proteomes" id="UP000069030">
    <property type="component" value="Chromosome"/>
</dbReference>
<dbReference type="EMBL" id="CP013690">
    <property type="protein sequence ID" value="ALU27773.1"/>
    <property type="molecule type" value="Genomic_DNA"/>
</dbReference>
<dbReference type="KEGG" id="mod:AS202_17185"/>
<proteinExistence type="predicted"/>
<dbReference type="Gene3D" id="3.40.1420.30">
    <property type="match status" value="1"/>
</dbReference>
<dbReference type="AlphaFoldDB" id="A0A0S7EJ48"/>
<dbReference type="Pfam" id="PF11396">
    <property type="entry name" value="PepSY_like"/>
    <property type="match status" value="1"/>
</dbReference>
<gene>
    <name evidence="1" type="ORF">AS202_17185</name>
</gene>
<dbReference type="SUPFAM" id="SSF160574">
    <property type="entry name" value="BT0923-like"/>
    <property type="match status" value="1"/>
</dbReference>
<dbReference type="RefSeq" id="WP_006258389.1">
    <property type="nucleotide sequence ID" value="NZ_BCMQ01000015.1"/>
</dbReference>
<dbReference type="GeneID" id="66976535"/>
<protein>
    <submittedName>
        <fullName evidence="1">Uncharacterized protein</fullName>
    </submittedName>
</protein>
<reference evidence="1 2" key="1">
    <citation type="journal article" date="2016" name="J. Zhejiang Univ. Sci. B">
        <title>Antibiotic resistance mechanisms of Myroides sp.</title>
        <authorList>
            <person name="Hu S."/>
            <person name="Yuan S."/>
            <person name="Qu H."/>
            <person name="Jiang T."/>
            <person name="Zhou Y."/>
            <person name="Wang M."/>
            <person name="Ming D."/>
        </authorList>
    </citation>
    <scope>NUCLEOTIDE SEQUENCE [LARGE SCALE GENOMIC DNA]</scope>
    <source>
        <strain evidence="1 2">PR63039</strain>
    </source>
</reference>